<dbReference type="InterPro" id="IPR005804">
    <property type="entry name" value="FA_desaturase_dom"/>
</dbReference>
<dbReference type="Proteomes" id="UP000054823">
    <property type="component" value="Unassembled WGS sequence"/>
</dbReference>
<dbReference type="Pfam" id="PF00487">
    <property type="entry name" value="FA_desaturase"/>
    <property type="match status" value="1"/>
</dbReference>
<feature type="transmembrane region" description="Helical" evidence="1">
    <location>
        <begin position="145"/>
        <end position="168"/>
    </location>
</feature>
<accession>A0A0P1EQ36</accession>
<dbReference type="STRING" id="321267.SHM7688_01408"/>
<proteinExistence type="predicted"/>
<keyword evidence="1" id="KW-1133">Transmembrane helix</keyword>
<dbReference type="PANTHER" id="PTHR12879">
    <property type="entry name" value="SPHINGOLIPID DELTA 4 DESATURASE/C-4 HYDROXYLASE PROTEIN DES2"/>
    <property type="match status" value="1"/>
</dbReference>
<name>A0A0P1EQ36_9RHOB</name>
<dbReference type="EMBL" id="CYPW01000009">
    <property type="protein sequence ID" value="CUH51968.1"/>
    <property type="molecule type" value="Genomic_DNA"/>
</dbReference>
<evidence type="ECO:0000313" key="4">
    <source>
        <dbReference type="Proteomes" id="UP000054823"/>
    </source>
</evidence>
<dbReference type="PANTHER" id="PTHR12879:SF8">
    <property type="entry name" value="SPHINGOLIPID DELTA(4)-DESATURASE DES1"/>
    <property type="match status" value="1"/>
</dbReference>
<gene>
    <name evidence="3" type="ORF">SHM7688_01408</name>
</gene>
<reference evidence="3 4" key="1">
    <citation type="submission" date="2015-09" db="EMBL/GenBank/DDBJ databases">
        <authorList>
            <consortium name="Swine Surveillance"/>
        </authorList>
    </citation>
    <scope>NUCLEOTIDE SEQUENCE [LARGE SCALE GENOMIC DNA]</scope>
    <source>
        <strain evidence="3 4">CECT 7688</strain>
    </source>
</reference>
<feature type="transmembrane region" description="Helical" evidence="1">
    <location>
        <begin position="86"/>
        <end position="106"/>
    </location>
</feature>
<feature type="domain" description="Fatty acid desaturase" evidence="2">
    <location>
        <begin position="54"/>
        <end position="283"/>
    </location>
</feature>
<dbReference type="GO" id="GO:0016020">
    <property type="term" value="C:membrane"/>
    <property type="evidence" value="ECO:0007669"/>
    <property type="project" value="GOC"/>
</dbReference>
<dbReference type="GO" id="GO:0042284">
    <property type="term" value="F:sphingolipid delta-4 desaturase activity"/>
    <property type="evidence" value="ECO:0007669"/>
    <property type="project" value="TreeGrafter"/>
</dbReference>
<keyword evidence="1" id="KW-0472">Membrane</keyword>
<feature type="transmembrane region" description="Helical" evidence="1">
    <location>
        <begin position="180"/>
        <end position="205"/>
    </location>
</feature>
<evidence type="ECO:0000256" key="1">
    <source>
        <dbReference type="SAM" id="Phobius"/>
    </source>
</evidence>
<dbReference type="RefSeq" id="WP_058239202.1">
    <property type="nucleotide sequence ID" value="NZ_CYPW01000009.1"/>
</dbReference>
<evidence type="ECO:0000313" key="3">
    <source>
        <dbReference type="EMBL" id="CUH51968.1"/>
    </source>
</evidence>
<organism evidence="3 4">
    <name type="scientific">Shimia marina</name>
    <dbReference type="NCBI Taxonomy" id="321267"/>
    <lineage>
        <taxon>Bacteria</taxon>
        <taxon>Pseudomonadati</taxon>
        <taxon>Pseudomonadota</taxon>
        <taxon>Alphaproteobacteria</taxon>
        <taxon>Rhodobacterales</taxon>
        <taxon>Roseobacteraceae</taxon>
    </lineage>
</organism>
<evidence type="ECO:0000259" key="2">
    <source>
        <dbReference type="Pfam" id="PF00487"/>
    </source>
</evidence>
<dbReference type="OrthoDB" id="9792534at2"/>
<keyword evidence="4" id="KW-1185">Reference proteome</keyword>
<feature type="transmembrane region" description="Helical" evidence="1">
    <location>
        <begin position="54"/>
        <end position="74"/>
    </location>
</feature>
<dbReference type="AlphaFoldDB" id="A0A0P1EQ36"/>
<protein>
    <submittedName>
        <fullName evidence="3">Fatty acid desaturase</fullName>
    </submittedName>
</protein>
<keyword evidence="1" id="KW-0812">Transmembrane</keyword>
<dbReference type="GO" id="GO:0046513">
    <property type="term" value="P:ceramide biosynthetic process"/>
    <property type="evidence" value="ECO:0007669"/>
    <property type="project" value="TreeGrafter"/>
</dbReference>
<feature type="transmembrane region" description="Helical" evidence="1">
    <location>
        <begin position="29"/>
        <end position="48"/>
    </location>
</feature>
<sequence>MSAPLPHKAALAQLSPDRRAKLQQRSDAAGLRHLGLYLAALLSAALWVGLQAPLWPLMLLPLGTLWVFLFTLCHECTHDTPFATRWLNRWIGHACALPLMLPFTWFRAFHMAHHKYTNDPLRDPELEHGPRPENWRAYLRYLSGWGYWQGAVSTLLHVAFGPLTAPYLPPRKHAAMRREARLLLLAYGTIALSLLISPLAFWVWILPSLIAQPLLRAYLLAEHGRCPPVANMLENSRTTLTNRLLRFIAWNMPYHAEHHAFPNVPFHQLPALHQDLAPHLRSTSEGYTAFHIAYQATLTSTD</sequence>